<evidence type="ECO:0000313" key="11">
    <source>
        <dbReference type="EMBL" id="WRO20782.1"/>
    </source>
</evidence>
<dbReference type="PANTHER" id="PTHR42894:SF1">
    <property type="entry name" value="N-(5'-PHOSPHORIBOSYL)ANTHRANILATE ISOMERASE"/>
    <property type="match status" value="1"/>
</dbReference>
<dbReference type="HAMAP" id="MF_00135">
    <property type="entry name" value="PRAI"/>
    <property type="match status" value="1"/>
</dbReference>
<evidence type="ECO:0000259" key="10">
    <source>
        <dbReference type="Pfam" id="PF00697"/>
    </source>
</evidence>
<dbReference type="Pfam" id="PF00697">
    <property type="entry name" value="PRAI"/>
    <property type="match status" value="1"/>
</dbReference>
<comment type="pathway">
    <text evidence="2 9">Amino-acid biosynthesis; L-tryptophan biosynthesis; L-tryptophan from chorismate: step 3/5.</text>
</comment>
<sequence length="229" mass="24816">MVKPVVKICGITTAAQAKMVSTAGADAIGLVFAKQSTRFVSRQQASTISQMVDNDTSVVGVFCNDSEEVVAAAADFVSLSAVQLHGNESPDYCRRLREKMHLVEKGCWPMLVKAVPVRGVETLEQVKPYLHLVDAIMLDTYHRGRLGGTGMQFDWHVAVEFNRLWPEKTLLIAGGLNGVNVGTLLARINPWGVDVSSGVEAYPGQKSPEKVSAFIKQVKKGIDEGEGQC</sequence>
<evidence type="ECO:0000256" key="4">
    <source>
        <dbReference type="ARBA" id="ARBA00022272"/>
    </source>
</evidence>
<protein>
    <recommendedName>
        <fullName evidence="4 9">N-(5'-phosphoribosyl)anthranilate isomerase</fullName>
        <shortName evidence="9">PRAI</shortName>
        <ecNumber evidence="3 9">5.3.1.24</ecNumber>
    </recommendedName>
</protein>
<evidence type="ECO:0000256" key="2">
    <source>
        <dbReference type="ARBA" id="ARBA00004664"/>
    </source>
</evidence>
<evidence type="ECO:0000256" key="9">
    <source>
        <dbReference type="HAMAP-Rule" id="MF_00135"/>
    </source>
</evidence>
<evidence type="ECO:0000256" key="5">
    <source>
        <dbReference type="ARBA" id="ARBA00022605"/>
    </source>
</evidence>
<evidence type="ECO:0000256" key="3">
    <source>
        <dbReference type="ARBA" id="ARBA00012572"/>
    </source>
</evidence>
<keyword evidence="8 9" id="KW-0413">Isomerase</keyword>
<dbReference type="InterPro" id="IPR013785">
    <property type="entry name" value="Aldolase_TIM"/>
</dbReference>
<evidence type="ECO:0000256" key="1">
    <source>
        <dbReference type="ARBA" id="ARBA00001164"/>
    </source>
</evidence>
<dbReference type="InterPro" id="IPR001240">
    <property type="entry name" value="PRAI_dom"/>
</dbReference>
<dbReference type="Proteomes" id="UP001329915">
    <property type="component" value="Chromosome"/>
</dbReference>
<reference evidence="11 12" key="1">
    <citation type="submission" date="2023-04" db="EMBL/GenBank/DDBJ databases">
        <authorList>
            <person name="Hsu D."/>
        </authorList>
    </citation>
    <scope>NUCLEOTIDE SEQUENCE [LARGE SCALE GENOMIC DNA]</scope>
    <source>
        <strain evidence="11 12">MK1</strain>
    </source>
</reference>
<dbReference type="SUPFAM" id="SSF51366">
    <property type="entry name" value="Ribulose-phoshate binding barrel"/>
    <property type="match status" value="1"/>
</dbReference>
<dbReference type="CDD" id="cd00405">
    <property type="entry name" value="PRAI"/>
    <property type="match status" value="1"/>
</dbReference>
<evidence type="ECO:0000256" key="8">
    <source>
        <dbReference type="ARBA" id="ARBA00023235"/>
    </source>
</evidence>
<dbReference type="GO" id="GO:0000162">
    <property type="term" value="P:L-tryptophan biosynthetic process"/>
    <property type="evidence" value="ECO:0007669"/>
    <property type="project" value="UniProtKB-UniRule"/>
</dbReference>
<dbReference type="RefSeq" id="WP_366923662.1">
    <property type="nucleotide sequence ID" value="NZ_CP121694.1"/>
</dbReference>
<evidence type="ECO:0000313" key="12">
    <source>
        <dbReference type="Proteomes" id="UP001329915"/>
    </source>
</evidence>
<organism evidence="11 12">
    <name type="scientific">Metallumcola ferriviriculae</name>
    <dbReference type="NCBI Taxonomy" id="3039180"/>
    <lineage>
        <taxon>Bacteria</taxon>
        <taxon>Bacillati</taxon>
        <taxon>Bacillota</taxon>
        <taxon>Clostridia</taxon>
        <taxon>Neomoorellales</taxon>
        <taxon>Desulfitibacteraceae</taxon>
        <taxon>Metallumcola</taxon>
    </lineage>
</organism>
<evidence type="ECO:0000256" key="6">
    <source>
        <dbReference type="ARBA" id="ARBA00022822"/>
    </source>
</evidence>
<dbReference type="PANTHER" id="PTHR42894">
    <property type="entry name" value="N-(5'-PHOSPHORIBOSYL)ANTHRANILATE ISOMERASE"/>
    <property type="match status" value="1"/>
</dbReference>
<name>A0AAU0UKN2_9FIRM</name>
<accession>A0AAU0UKN2</accession>
<dbReference type="InterPro" id="IPR011060">
    <property type="entry name" value="RibuloseP-bd_barrel"/>
</dbReference>
<feature type="domain" description="N-(5'phosphoribosyl) anthranilate isomerase (PRAI)" evidence="10">
    <location>
        <begin position="6"/>
        <end position="216"/>
    </location>
</feature>
<comment type="similarity">
    <text evidence="9">Belongs to the TrpF family.</text>
</comment>
<dbReference type="AlphaFoldDB" id="A0AAU0UKN2"/>
<dbReference type="KEGG" id="dbc:MFMK1_000572"/>
<dbReference type="Gene3D" id="3.20.20.70">
    <property type="entry name" value="Aldolase class I"/>
    <property type="match status" value="1"/>
</dbReference>
<comment type="catalytic activity">
    <reaction evidence="1 9">
        <text>N-(5-phospho-beta-D-ribosyl)anthranilate = 1-(2-carboxyphenylamino)-1-deoxy-D-ribulose 5-phosphate</text>
        <dbReference type="Rhea" id="RHEA:21540"/>
        <dbReference type="ChEBI" id="CHEBI:18277"/>
        <dbReference type="ChEBI" id="CHEBI:58613"/>
        <dbReference type="EC" id="5.3.1.24"/>
    </reaction>
</comment>
<dbReference type="InterPro" id="IPR044643">
    <property type="entry name" value="TrpF_fam"/>
</dbReference>
<keyword evidence="6 9" id="KW-0822">Tryptophan biosynthesis</keyword>
<evidence type="ECO:0000256" key="7">
    <source>
        <dbReference type="ARBA" id="ARBA00023141"/>
    </source>
</evidence>
<gene>
    <name evidence="9" type="primary">trpF</name>
    <name evidence="11" type="ORF">MFMK1_000572</name>
</gene>
<dbReference type="GO" id="GO:0004640">
    <property type="term" value="F:phosphoribosylanthranilate isomerase activity"/>
    <property type="evidence" value="ECO:0007669"/>
    <property type="project" value="UniProtKB-UniRule"/>
</dbReference>
<dbReference type="EMBL" id="CP121694">
    <property type="protein sequence ID" value="WRO20782.1"/>
    <property type="molecule type" value="Genomic_DNA"/>
</dbReference>
<keyword evidence="5 9" id="KW-0028">Amino-acid biosynthesis</keyword>
<keyword evidence="12" id="KW-1185">Reference proteome</keyword>
<dbReference type="EC" id="5.3.1.24" evidence="3 9"/>
<keyword evidence="7 9" id="KW-0057">Aromatic amino acid biosynthesis</keyword>
<proteinExistence type="inferred from homology"/>